<dbReference type="Proteomes" id="UP000184406">
    <property type="component" value="Unassembled WGS sequence"/>
</dbReference>
<protein>
    <submittedName>
        <fullName evidence="1">Uncharacterized protein</fullName>
    </submittedName>
</protein>
<evidence type="ECO:0000313" key="1">
    <source>
        <dbReference type="EMBL" id="SHF86581.1"/>
    </source>
</evidence>
<dbReference type="EMBL" id="FQUX01000008">
    <property type="protein sequence ID" value="SHF86581.1"/>
    <property type="molecule type" value="Genomic_DNA"/>
</dbReference>
<keyword evidence="2" id="KW-1185">Reference proteome</keyword>
<sequence>MEKWLFIIVMLLISIQNIAGQNFDTFSIENVNVIPMTEEVVLDK</sequence>
<gene>
    <name evidence="1" type="ORF">SAMN03080594_108148</name>
</gene>
<organism evidence="1 2">
    <name type="scientific">Arenibacter palladensis</name>
    <dbReference type="NCBI Taxonomy" id="237373"/>
    <lineage>
        <taxon>Bacteria</taxon>
        <taxon>Pseudomonadati</taxon>
        <taxon>Bacteroidota</taxon>
        <taxon>Flavobacteriia</taxon>
        <taxon>Flavobacteriales</taxon>
        <taxon>Flavobacteriaceae</taxon>
        <taxon>Arenibacter</taxon>
    </lineage>
</organism>
<dbReference type="RefSeq" id="WP_262483047.1">
    <property type="nucleotide sequence ID" value="NZ_FQUX01000008.1"/>
</dbReference>
<evidence type="ECO:0000313" key="2">
    <source>
        <dbReference type="Proteomes" id="UP000184406"/>
    </source>
</evidence>
<proteinExistence type="predicted"/>
<reference evidence="2" key="1">
    <citation type="submission" date="2016-11" db="EMBL/GenBank/DDBJ databases">
        <authorList>
            <person name="Varghese N."/>
            <person name="Submissions S."/>
        </authorList>
    </citation>
    <scope>NUCLEOTIDE SEQUENCE [LARGE SCALE GENOMIC DNA]</scope>
    <source>
        <strain evidence="2">DSM 17539</strain>
    </source>
</reference>
<name>A0A1M5F664_9FLAO</name>
<accession>A0A1M5F664</accession>
<dbReference type="AlphaFoldDB" id="A0A1M5F664"/>